<organism evidence="1 2">
    <name type="scientific">Paramuricea clavata</name>
    <name type="common">Red gorgonian</name>
    <name type="synonym">Violescent sea-whip</name>
    <dbReference type="NCBI Taxonomy" id="317549"/>
    <lineage>
        <taxon>Eukaryota</taxon>
        <taxon>Metazoa</taxon>
        <taxon>Cnidaria</taxon>
        <taxon>Anthozoa</taxon>
        <taxon>Octocorallia</taxon>
        <taxon>Malacalcyonacea</taxon>
        <taxon>Plexauridae</taxon>
        <taxon>Paramuricea</taxon>
    </lineage>
</organism>
<dbReference type="Proteomes" id="UP001152795">
    <property type="component" value="Unassembled WGS sequence"/>
</dbReference>
<reference evidence="1" key="1">
    <citation type="submission" date="2020-04" db="EMBL/GenBank/DDBJ databases">
        <authorList>
            <person name="Alioto T."/>
            <person name="Alioto T."/>
            <person name="Gomez Garrido J."/>
        </authorList>
    </citation>
    <scope>NUCLEOTIDE SEQUENCE</scope>
    <source>
        <strain evidence="1">A484AB</strain>
    </source>
</reference>
<evidence type="ECO:0000313" key="2">
    <source>
        <dbReference type="Proteomes" id="UP001152795"/>
    </source>
</evidence>
<keyword evidence="2" id="KW-1185">Reference proteome</keyword>
<gene>
    <name evidence="1" type="ORF">PACLA_8A008455</name>
</gene>
<accession>A0A7D9DS08</accession>
<name>A0A7D9DS08_PARCT</name>
<evidence type="ECO:0000313" key="1">
    <source>
        <dbReference type="EMBL" id="CAB3992792.1"/>
    </source>
</evidence>
<comment type="caution">
    <text evidence="1">The sequence shown here is derived from an EMBL/GenBank/DDBJ whole genome shotgun (WGS) entry which is preliminary data.</text>
</comment>
<dbReference type="EMBL" id="CACRXK020002124">
    <property type="protein sequence ID" value="CAB3992792.1"/>
    <property type="molecule type" value="Genomic_DNA"/>
</dbReference>
<dbReference type="PANTHER" id="PTHR14815:SF2">
    <property type="entry name" value="DDB1- AND CUL4-ASSOCIATED FACTOR 17"/>
    <property type="match status" value="1"/>
</dbReference>
<sequence length="524" mass="60347">MAYCTRQRRNRSIFKAIINRQIYGANVLQDIRTIRTMIESGRTFKKVYEMCSKSPIVYEGDRLYINSFATCYDLTYVKRTPRIVYSLQRRPLIVTTKRKIEELLVFECPLDQTTFSKVQGTFYANGPYSVGVTADNYLKVFDFKTGESFEQVYLFPGRKFKYLYWETDLERLVVQSTLLPQNSTAHVMQRVPAQTNQVLLYIAIFTATPLEFICMLPISHKIFGTDVCNANVRNGLLIVMYRRRKLQFFNLEDIIKNRTIPLKLGESLQPRNNLCLPELDEFTSGVVGIAPLGLPVNVTLLEKPSVLFEVVSSHHDLSLGGYPWHYIANNDQVFHVRSVKDHVLAENGTLNNDDNLSLGTEKAIFHSDLSGRILYIALSYLRCLKFGPGSSESGIKTHKLHEQFILDYRLPTKVSSTVHTKSGRKVKQLFNSNRMYLEIIQDIDYDDELDLLVVLYLNQTRRGEGIVGFYDNQTGQQVHSLSIDDINEEHEHSIAINRNILVIISKHVYDFRCLVYHLDHAKTI</sequence>
<dbReference type="AlphaFoldDB" id="A0A7D9DS08"/>
<proteinExistence type="predicted"/>
<dbReference type="OrthoDB" id="9971789at2759"/>
<dbReference type="GO" id="GO:0080008">
    <property type="term" value="C:Cul4-RING E3 ubiquitin ligase complex"/>
    <property type="evidence" value="ECO:0007669"/>
    <property type="project" value="TreeGrafter"/>
</dbReference>
<dbReference type="GO" id="GO:0016567">
    <property type="term" value="P:protein ubiquitination"/>
    <property type="evidence" value="ECO:0007669"/>
    <property type="project" value="InterPro"/>
</dbReference>
<dbReference type="PANTHER" id="PTHR14815">
    <property type="entry name" value="DDB1- AND CUL4-ASSOCIATED FACTOR 17"/>
    <property type="match status" value="1"/>
</dbReference>
<dbReference type="Pfam" id="PF15802">
    <property type="entry name" value="DCAF17"/>
    <property type="match status" value="1"/>
</dbReference>
<dbReference type="InterPro" id="IPR031620">
    <property type="entry name" value="DCAF17"/>
</dbReference>
<protein>
    <submittedName>
        <fullName evidence="1">DDB1- and CUL4-associated factor 17</fullName>
    </submittedName>
</protein>